<keyword evidence="2" id="KW-1185">Reference proteome</keyword>
<proteinExistence type="predicted"/>
<reference evidence="1 2" key="1">
    <citation type="journal article" date="2019" name="Sci. Rep.">
        <title>Orb-weaving spider Araneus ventricosus genome elucidates the spidroin gene catalogue.</title>
        <authorList>
            <person name="Kono N."/>
            <person name="Nakamura H."/>
            <person name="Ohtoshi R."/>
            <person name="Moran D.A.P."/>
            <person name="Shinohara A."/>
            <person name="Yoshida Y."/>
            <person name="Fujiwara M."/>
            <person name="Mori M."/>
            <person name="Tomita M."/>
            <person name="Arakawa K."/>
        </authorList>
    </citation>
    <scope>NUCLEOTIDE SEQUENCE [LARGE SCALE GENOMIC DNA]</scope>
</reference>
<accession>A0A4Y2EWG6</accession>
<gene>
    <name evidence="1" type="ORF">AVEN_21739_1</name>
</gene>
<name>A0A4Y2EWG6_ARAVE</name>
<evidence type="ECO:0000313" key="2">
    <source>
        <dbReference type="Proteomes" id="UP000499080"/>
    </source>
</evidence>
<dbReference type="EMBL" id="BGPR01000719">
    <property type="protein sequence ID" value="GBM32867.1"/>
    <property type="molecule type" value="Genomic_DNA"/>
</dbReference>
<sequence length="103" mass="11674">MRHILYSHTHRDENGLIATPEHIDIKLIIVNHLDDGVRKFQTLFQLIADSIADEFESCTETAADQPRQSSDTFPFDSTCCAAFLIDVRGTSQKTGVFSQSFRR</sequence>
<organism evidence="1 2">
    <name type="scientific">Araneus ventricosus</name>
    <name type="common">Orbweaver spider</name>
    <name type="synonym">Epeira ventricosa</name>
    <dbReference type="NCBI Taxonomy" id="182803"/>
    <lineage>
        <taxon>Eukaryota</taxon>
        <taxon>Metazoa</taxon>
        <taxon>Ecdysozoa</taxon>
        <taxon>Arthropoda</taxon>
        <taxon>Chelicerata</taxon>
        <taxon>Arachnida</taxon>
        <taxon>Araneae</taxon>
        <taxon>Araneomorphae</taxon>
        <taxon>Entelegynae</taxon>
        <taxon>Araneoidea</taxon>
        <taxon>Araneidae</taxon>
        <taxon>Araneus</taxon>
    </lineage>
</organism>
<comment type="caution">
    <text evidence="1">The sequence shown here is derived from an EMBL/GenBank/DDBJ whole genome shotgun (WGS) entry which is preliminary data.</text>
</comment>
<evidence type="ECO:0000313" key="1">
    <source>
        <dbReference type="EMBL" id="GBM32867.1"/>
    </source>
</evidence>
<protein>
    <submittedName>
        <fullName evidence="1">Uncharacterized protein</fullName>
    </submittedName>
</protein>
<dbReference type="Proteomes" id="UP000499080">
    <property type="component" value="Unassembled WGS sequence"/>
</dbReference>
<dbReference type="AlphaFoldDB" id="A0A4Y2EWG6"/>